<comment type="caution">
    <text evidence="3">The sequence shown here is derived from an EMBL/GenBank/DDBJ whole genome shotgun (WGS) entry which is preliminary data.</text>
</comment>
<name>A0A7W7R4J4_KITKI</name>
<feature type="transmembrane region" description="Helical" evidence="2">
    <location>
        <begin position="107"/>
        <end position="136"/>
    </location>
</feature>
<gene>
    <name evidence="3" type="ORF">FHR34_004335</name>
</gene>
<dbReference type="InterPro" id="IPR021235">
    <property type="entry name" value="DUF2637"/>
</dbReference>
<evidence type="ECO:0000256" key="1">
    <source>
        <dbReference type="SAM" id="MobiDB-lite"/>
    </source>
</evidence>
<reference evidence="3 4" key="1">
    <citation type="submission" date="2020-08" db="EMBL/GenBank/DDBJ databases">
        <title>Sequencing the genomes of 1000 actinobacteria strains.</title>
        <authorList>
            <person name="Klenk H.-P."/>
        </authorList>
    </citation>
    <scope>NUCLEOTIDE SEQUENCE [LARGE SCALE GENOMIC DNA]</scope>
    <source>
        <strain evidence="3 4">DSM 41654</strain>
    </source>
</reference>
<protein>
    <recommendedName>
        <fullName evidence="5">DUF2637 domain-containing protein</fullName>
    </recommendedName>
</protein>
<dbReference type="AlphaFoldDB" id="A0A7W7R4J4"/>
<sequence>MYDQAGEFSLRYGAAPYGILDDLAAAALYEPGGRYDGDTARRGLRLGFPATDGHDGWGTEEIPLPRPRSPLDDTTLHSAGPHSAGLDSTDLGAPLTPRRRRRPQPTVVSWPLLIGEAFGVLTAVTVTAVCVLGGMLSYDPLRDLAQSRVPHGLSHLWPVIVYGPWLVGCLSVLRAALEGRRPVHSWAVVVIFSSVATGLCISDACQTYLSVLDIVVAGLPPITAAVSLHQLVRQLTVAHTARRTPRHTARKATR</sequence>
<evidence type="ECO:0008006" key="5">
    <source>
        <dbReference type="Google" id="ProtNLM"/>
    </source>
</evidence>
<keyword evidence="2" id="KW-0472">Membrane</keyword>
<dbReference type="RefSeq" id="WP_184937465.1">
    <property type="nucleotide sequence ID" value="NZ_JACHJV010000001.1"/>
</dbReference>
<evidence type="ECO:0000313" key="4">
    <source>
        <dbReference type="Proteomes" id="UP000540506"/>
    </source>
</evidence>
<accession>A0A7W7R4J4</accession>
<dbReference type="Pfam" id="PF10935">
    <property type="entry name" value="DUF2637"/>
    <property type="match status" value="1"/>
</dbReference>
<dbReference type="Proteomes" id="UP000540506">
    <property type="component" value="Unassembled WGS sequence"/>
</dbReference>
<keyword evidence="4" id="KW-1185">Reference proteome</keyword>
<evidence type="ECO:0000256" key="2">
    <source>
        <dbReference type="SAM" id="Phobius"/>
    </source>
</evidence>
<proteinExistence type="predicted"/>
<organism evidence="3 4">
    <name type="scientific">Kitasatospora kifunensis</name>
    <name type="common">Streptomyces kifunensis</name>
    <dbReference type="NCBI Taxonomy" id="58351"/>
    <lineage>
        <taxon>Bacteria</taxon>
        <taxon>Bacillati</taxon>
        <taxon>Actinomycetota</taxon>
        <taxon>Actinomycetes</taxon>
        <taxon>Kitasatosporales</taxon>
        <taxon>Streptomycetaceae</taxon>
        <taxon>Kitasatospora</taxon>
    </lineage>
</organism>
<feature type="transmembrane region" description="Helical" evidence="2">
    <location>
        <begin position="156"/>
        <end position="177"/>
    </location>
</feature>
<keyword evidence="2" id="KW-1133">Transmembrane helix</keyword>
<dbReference type="EMBL" id="JACHJV010000001">
    <property type="protein sequence ID" value="MBB4925342.1"/>
    <property type="molecule type" value="Genomic_DNA"/>
</dbReference>
<keyword evidence="2" id="KW-0812">Transmembrane</keyword>
<feature type="region of interest" description="Disordered" evidence="1">
    <location>
        <begin position="50"/>
        <end position="102"/>
    </location>
</feature>
<evidence type="ECO:0000313" key="3">
    <source>
        <dbReference type="EMBL" id="MBB4925342.1"/>
    </source>
</evidence>